<proteinExistence type="inferred from homology"/>
<dbReference type="Pfam" id="PF08528">
    <property type="entry name" value="Whi5"/>
    <property type="match status" value="1"/>
</dbReference>
<comment type="subcellular location">
    <subcellularLocation>
        <location evidence="2">Cytoplasm</location>
    </subcellularLocation>
    <subcellularLocation>
        <location evidence="1">Nucleus</location>
    </subcellularLocation>
</comment>
<keyword evidence="6" id="KW-0805">Transcription regulation</keyword>
<evidence type="ECO:0000256" key="9">
    <source>
        <dbReference type="SAM" id="MobiDB-lite"/>
    </source>
</evidence>
<evidence type="ECO:0000256" key="7">
    <source>
        <dbReference type="ARBA" id="ARBA00023163"/>
    </source>
</evidence>
<dbReference type="eggNOG" id="ENOG502T64N">
    <property type="taxonomic scope" value="Eukaryota"/>
</dbReference>
<feature type="region of interest" description="Disordered" evidence="9">
    <location>
        <begin position="1"/>
        <end position="191"/>
    </location>
</feature>
<dbReference type="RefSeq" id="XP_006697323.1">
    <property type="nucleotide sequence ID" value="XM_006697260.1"/>
</dbReference>
<dbReference type="OrthoDB" id="5345625at2759"/>
<dbReference type="InterPro" id="IPR013734">
    <property type="entry name" value="TF_Nrm1/Whi5"/>
</dbReference>
<dbReference type="EMBL" id="GL988047">
    <property type="protein sequence ID" value="EGS17705.1"/>
    <property type="molecule type" value="Genomic_DNA"/>
</dbReference>
<dbReference type="GeneID" id="18261085"/>
<protein>
    <submittedName>
        <fullName evidence="10">Uncharacterized protein</fullName>
    </submittedName>
</protein>
<sequence>MDAPTSPAKRRVLGELNPNAASPKACRRTDLKLAGASPTKQQLPRSPIKMKLAPPTIEQQNASPSRKLRQPQKQHMEAEESPKKRRSPSPVSQQAVTESSRQDAERDEVVEPPAKRPCLQQSAEGQQGAQESVKSQSPPPSSIPSTIIDTGRSRAASPESPSVFDATAANDTTVLTEPETAAAPAAPASAIAPAIAVPRIPDIPRPAPYIAAKSSYPVEKPQKPRLTREQCREKAEILRLRLGLASYKVRTGQTEVPLEQLEKKFLPTPQNQQSSSPRGHPHAHPHPQAWHPQAGSGQYRPPNTGGSSSFMVAATPKRTPLPEAPVRRNSVPYQYQGGYAQYHHQYQAHPAYVQHSRSHSSRLSHRPQPSRYYPRGESDPLPRITEESESRYGHLVPRRASYAGPASVSTPAPARAGSPSAGAAPQSEGVNIRRRDRLELLTDLGNSSSNNSSGSSSSSNSSSSSSESENEDEEFDEEGGAASGLLRLARGKLGV</sequence>
<evidence type="ECO:0000256" key="6">
    <source>
        <dbReference type="ARBA" id="ARBA00023015"/>
    </source>
</evidence>
<keyword evidence="7" id="KW-0804">Transcription</keyword>
<feature type="region of interest" description="Disordered" evidence="9">
    <location>
        <begin position="251"/>
        <end position="328"/>
    </location>
</feature>
<feature type="region of interest" description="Disordered" evidence="9">
    <location>
        <begin position="351"/>
        <end position="495"/>
    </location>
</feature>
<evidence type="ECO:0000256" key="3">
    <source>
        <dbReference type="ARBA" id="ARBA00006922"/>
    </source>
</evidence>
<feature type="compositionally biased region" description="Acidic residues" evidence="9">
    <location>
        <begin position="468"/>
        <end position="479"/>
    </location>
</feature>
<feature type="compositionally biased region" description="Low complexity" evidence="9">
    <location>
        <begin position="411"/>
        <end position="425"/>
    </location>
</feature>
<evidence type="ECO:0000256" key="4">
    <source>
        <dbReference type="ARBA" id="ARBA00022490"/>
    </source>
</evidence>
<keyword evidence="5" id="KW-0678">Repressor</keyword>
<keyword evidence="11" id="KW-1185">Reference proteome</keyword>
<feature type="compositionally biased region" description="Polar residues" evidence="9">
    <location>
        <begin position="268"/>
        <end position="277"/>
    </location>
</feature>
<evidence type="ECO:0000256" key="1">
    <source>
        <dbReference type="ARBA" id="ARBA00004123"/>
    </source>
</evidence>
<organism evidence="11">
    <name type="scientific">Chaetomium thermophilum (strain DSM 1495 / CBS 144.50 / IMI 039719)</name>
    <name type="common">Thermochaetoides thermophila</name>
    <dbReference type="NCBI Taxonomy" id="759272"/>
    <lineage>
        <taxon>Eukaryota</taxon>
        <taxon>Fungi</taxon>
        <taxon>Dikarya</taxon>
        <taxon>Ascomycota</taxon>
        <taxon>Pezizomycotina</taxon>
        <taxon>Sordariomycetes</taxon>
        <taxon>Sordariomycetidae</taxon>
        <taxon>Sordariales</taxon>
        <taxon>Chaetomiaceae</taxon>
        <taxon>Thermochaetoides</taxon>
    </lineage>
</organism>
<feature type="compositionally biased region" description="Basic and acidic residues" evidence="9">
    <location>
        <begin position="100"/>
        <end position="109"/>
    </location>
</feature>
<accession>G0SHL6</accession>
<feature type="compositionally biased region" description="Basic and acidic residues" evidence="9">
    <location>
        <begin position="431"/>
        <end position="440"/>
    </location>
</feature>
<evidence type="ECO:0000256" key="8">
    <source>
        <dbReference type="ARBA" id="ARBA00023242"/>
    </source>
</evidence>
<name>G0SHL6_CHATD</name>
<comment type="similarity">
    <text evidence="3">Belongs to the WHI5/NRM1 family.</text>
</comment>
<evidence type="ECO:0000313" key="10">
    <source>
        <dbReference type="EMBL" id="EGS17705.1"/>
    </source>
</evidence>
<dbReference type="HOGENOM" id="CLU_550937_0_0_1"/>
<dbReference type="GO" id="GO:0005737">
    <property type="term" value="C:cytoplasm"/>
    <property type="evidence" value="ECO:0007669"/>
    <property type="project" value="UniProtKB-SubCell"/>
</dbReference>
<evidence type="ECO:0000256" key="5">
    <source>
        <dbReference type="ARBA" id="ARBA00022491"/>
    </source>
</evidence>
<feature type="compositionally biased region" description="Low complexity" evidence="9">
    <location>
        <begin position="181"/>
        <end position="191"/>
    </location>
</feature>
<evidence type="ECO:0000313" key="11">
    <source>
        <dbReference type="Proteomes" id="UP000008066"/>
    </source>
</evidence>
<dbReference type="AlphaFoldDB" id="G0SHL6"/>
<keyword evidence="8" id="KW-0539">Nucleus</keyword>
<feature type="compositionally biased region" description="Basic and acidic residues" evidence="9">
    <location>
        <begin position="374"/>
        <end position="392"/>
    </location>
</feature>
<feature type="compositionally biased region" description="Basic residues" evidence="9">
    <location>
        <begin position="356"/>
        <end position="365"/>
    </location>
</feature>
<dbReference type="Proteomes" id="UP000008066">
    <property type="component" value="Unassembled WGS sequence"/>
</dbReference>
<feature type="compositionally biased region" description="Low complexity" evidence="9">
    <location>
        <begin position="441"/>
        <end position="467"/>
    </location>
</feature>
<gene>
    <name evidence="10" type="ORF">CTHT_0070470</name>
</gene>
<evidence type="ECO:0000256" key="2">
    <source>
        <dbReference type="ARBA" id="ARBA00004496"/>
    </source>
</evidence>
<feature type="compositionally biased region" description="Low complexity" evidence="9">
    <location>
        <begin position="120"/>
        <end position="132"/>
    </location>
</feature>
<reference evidence="10 11" key="1">
    <citation type="journal article" date="2011" name="Cell">
        <title>Insight into structure and assembly of the nuclear pore complex by utilizing the genome of a eukaryotic thermophile.</title>
        <authorList>
            <person name="Amlacher S."/>
            <person name="Sarges P."/>
            <person name="Flemming D."/>
            <person name="van Noort V."/>
            <person name="Kunze R."/>
            <person name="Devos D.P."/>
            <person name="Arumugam M."/>
            <person name="Bork P."/>
            <person name="Hurt E."/>
        </authorList>
    </citation>
    <scope>NUCLEOTIDE SEQUENCE [LARGE SCALE GENOMIC DNA]</scope>
    <source>
        <strain evidence="11">DSM 1495 / CBS 144.50 / IMI 039719</strain>
    </source>
</reference>
<dbReference type="KEGG" id="cthr:CTHT_0070470"/>
<keyword evidence="4" id="KW-0963">Cytoplasm</keyword>
<dbReference type="GO" id="GO:0005634">
    <property type="term" value="C:nucleus"/>
    <property type="evidence" value="ECO:0007669"/>
    <property type="project" value="UniProtKB-SubCell"/>
</dbReference>